<evidence type="ECO:0000256" key="4">
    <source>
        <dbReference type="RuleBase" id="RU361169"/>
    </source>
</evidence>
<dbReference type="PANTHER" id="PTHR31339">
    <property type="entry name" value="PECTIN LYASE-RELATED"/>
    <property type="match status" value="1"/>
</dbReference>
<dbReference type="SMART" id="SM00710">
    <property type="entry name" value="PbH1"/>
    <property type="match status" value="4"/>
</dbReference>
<keyword evidence="7" id="KW-1185">Reference proteome</keyword>
<feature type="domain" description="Rhamnogalacturonase A/B/Epimerase-like pectate lyase" evidence="5">
    <location>
        <begin position="4"/>
        <end position="56"/>
    </location>
</feature>
<dbReference type="InterPro" id="IPR000743">
    <property type="entry name" value="Glyco_hydro_28"/>
</dbReference>
<dbReference type="InterPro" id="IPR011050">
    <property type="entry name" value="Pectin_lyase_fold/virulence"/>
</dbReference>
<dbReference type="InterPro" id="IPR024535">
    <property type="entry name" value="RHGA/B-epi-like_pectate_lyase"/>
</dbReference>
<dbReference type="Pfam" id="PF00295">
    <property type="entry name" value="Glyco_hydro_28"/>
    <property type="match status" value="1"/>
</dbReference>
<gene>
    <name evidence="6" type="ORF">SAMN04487928_12175</name>
</gene>
<reference evidence="7" key="1">
    <citation type="submission" date="2016-10" db="EMBL/GenBank/DDBJ databases">
        <authorList>
            <person name="Varghese N."/>
            <person name="Submissions S."/>
        </authorList>
    </citation>
    <scope>NUCLEOTIDE SEQUENCE [LARGE SCALE GENOMIC DNA]</scope>
    <source>
        <strain evidence="7">P18</strain>
    </source>
</reference>
<evidence type="ECO:0000256" key="2">
    <source>
        <dbReference type="ARBA" id="ARBA00022801"/>
    </source>
</evidence>
<keyword evidence="2 4" id="KW-0378">Hydrolase</keyword>
<dbReference type="SUPFAM" id="SSF51126">
    <property type="entry name" value="Pectin lyase-like"/>
    <property type="match status" value="1"/>
</dbReference>
<proteinExistence type="inferred from homology"/>
<comment type="similarity">
    <text evidence="1 4">Belongs to the glycosyl hydrolase 28 family.</text>
</comment>
<dbReference type="Pfam" id="PF12708">
    <property type="entry name" value="Pect-lyase_RHGA_epim"/>
    <property type="match status" value="1"/>
</dbReference>
<dbReference type="GO" id="GO:0004650">
    <property type="term" value="F:polygalacturonase activity"/>
    <property type="evidence" value="ECO:0007669"/>
    <property type="project" value="InterPro"/>
</dbReference>
<evidence type="ECO:0000313" key="7">
    <source>
        <dbReference type="Proteomes" id="UP000182624"/>
    </source>
</evidence>
<dbReference type="AlphaFoldDB" id="A0A1I5WBK0"/>
<dbReference type="Gene3D" id="2.160.20.10">
    <property type="entry name" value="Single-stranded right-handed beta-helix, Pectin lyase-like"/>
    <property type="match status" value="1"/>
</dbReference>
<name>A0A1I5WBK0_9FIRM</name>
<dbReference type="EMBL" id="FOXO01000021">
    <property type="protein sequence ID" value="SFQ17123.1"/>
    <property type="molecule type" value="Genomic_DNA"/>
</dbReference>
<accession>A0A1I5WBK0</accession>
<dbReference type="InterPro" id="IPR006626">
    <property type="entry name" value="PbH1"/>
</dbReference>
<evidence type="ECO:0000259" key="5">
    <source>
        <dbReference type="Pfam" id="PF12708"/>
    </source>
</evidence>
<dbReference type="GO" id="GO:0005975">
    <property type="term" value="P:carbohydrate metabolic process"/>
    <property type="evidence" value="ECO:0007669"/>
    <property type="project" value="InterPro"/>
</dbReference>
<evidence type="ECO:0000256" key="1">
    <source>
        <dbReference type="ARBA" id="ARBA00008834"/>
    </source>
</evidence>
<dbReference type="PANTHER" id="PTHR31339:SF9">
    <property type="entry name" value="PLASMIN AND FIBRONECTIN-BINDING PROTEIN A"/>
    <property type="match status" value="1"/>
</dbReference>
<evidence type="ECO:0000256" key="3">
    <source>
        <dbReference type="ARBA" id="ARBA00023295"/>
    </source>
</evidence>
<keyword evidence="3 4" id="KW-0326">Glycosidase</keyword>
<dbReference type="Proteomes" id="UP000182624">
    <property type="component" value="Unassembled WGS sequence"/>
</dbReference>
<evidence type="ECO:0000313" key="6">
    <source>
        <dbReference type="EMBL" id="SFQ17123.1"/>
    </source>
</evidence>
<dbReference type="InterPro" id="IPR051801">
    <property type="entry name" value="GH28_Enzymes"/>
</dbReference>
<sequence length="433" mass="48082">MTYNILDYGAVSDGKTKCTSAIQAAIDACTEKGGRVVVPAGTFLSGTLRLRSNVDLHLEHGAVLLSSLDEADVIDYFKDGDEDNEVDGWEGGCFLFALHEKNIAITGTGTIDGQGRNAFFDDDDPETAKNGSPLNVRGFRPRMSYLEDVENLTVTDVTFFDSAFWTLHMAGCRNVRIENIVIDNDKRGPNNDGIDPDCCQNVIIRGCRIKTGDDSIVLKSTTPMFKKYGDCKDIVVNGCLLSSNCSGIKIGTETFGDIHDIIISDCIVRDCIRGIGIWSRDGGEIYNIDIHHVRGTTRNFVDCKDRRTGVWNWWGEGEPLAITATKRDGVDRLPGKVRDININHVFITCESPIIMAAEDYSPIENISVTESKFVFKNQSGKTDLVLDERPSDRGRYSMKMGYTYFRNAKDITIDAEFVVEKSMEKLIDQDNEA</sequence>
<protein>
    <submittedName>
        <fullName evidence="6">Polygalacturonase</fullName>
    </submittedName>
</protein>
<dbReference type="OrthoDB" id="9795222at2"/>
<dbReference type="InterPro" id="IPR012334">
    <property type="entry name" value="Pectin_lyas_fold"/>
</dbReference>
<organism evidence="6 7">
    <name type="scientific">Butyrivibrio proteoclasticus</name>
    <dbReference type="NCBI Taxonomy" id="43305"/>
    <lineage>
        <taxon>Bacteria</taxon>
        <taxon>Bacillati</taxon>
        <taxon>Bacillota</taxon>
        <taxon>Clostridia</taxon>
        <taxon>Lachnospirales</taxon>
        <taxon>Lachnospiraceae</taxon>
        <taxon>Butyrivibrio</taxon>
    </lineage>
</organism>
<dbReference type="RefSeq" id="WP_074889791.1">
    <property type="nucleotide sequence ID" value="NZ_FOXO01000021.1"/>
</dbReference>